<dbReference type="OrthoDB" id="10059103at2759"/>
<gene>
    <name evidence="3" type="primary">109540097</name>
    <name evidence="2" type="ORF">YQE_08342</name>
</gene>
<dbReference type="AlphaFoldDB" id="N6U8V2"/>
<name>N6U8V2_DENPD</name>
<evidence type="ECO:0000256" key="1">
    <source>
        <dbReference type="SAM" id="Phobius"/>
    </source>
</evidence>
<evidence type="ECO:0000313" key="2">
    <source>
        <dbReference type="EMBL" id="ENN75027.1"/>
    </source>
</evidence>
<dbReference type="EnsemblMetazoa" id="XM_019908295.1">
    <property type="protein sequence ID" value="XP_019763854.1"/>
    <property type="gene ID" value="LOC109540097"/>
</dbReference>
<accession>N6U8V2</accession>
<feature type="non-terminal residue" evidence="2">
    <location>
        <position position="1"/>
    </location>
</feature>
<dbReference type="OMA" id="ETLWENC"/>
<dbReference type="KEGG" id="dpa:109540097"/>
<proteinExistence type="predicted"/>
<reference evidence="3" key="2">
    <citation type="submission" date="2024-08" db="UniProtKB">
        <authorList>
            <consortium name="EnsemblMetazoa"/>
        </authorList>
    </citation>
    <scope>IDENTIFICATION</scope>
</reference>
<organism evidence="2">
    <name type="scientific">Dendroctonus ponderosae</name>
    <name type="common">Mountain pine beetle</name>
    <dbReference type="NCBI Taxonomy" id="77166"/>
    <lineage>
        <taxon>Eukaryota</taxon>
        <taxon>Metazoa</taxon>
        <taxon>Ecdysozoa</taxon>
        <taxon>Arthropoda</taxon>
        <taxon>Hexapoda</taxon>
        <taxon>Insecta</taxon>
        <taxon>Pterygota</taxon>
        <taxon>Neoptera</taxon>
        <taxon>Endopterygota</taxon>
        <taxon>Coleoptera</taxon>
        <taxon>Polyphaga</taxon>
        <taxon>Cucujiformia</taxon>
        <taxon>Curculionidae</taxon>
        <taxon>Scolytinae</taxon>
        <taxon>Dendroctonus</taxon>
    </lineage>
</organism>
<evidence type="ECO:0000313" key="3">
    <source>
        <dbReference type="EnsemblMetazoa" id="XP_019763854.1"/>
    </source>
</evidence>
<dbReference type="EnsemblMetazoa" id="XM_019908297.1">
    <property type="protein sequence ID" value="XP_019763856.1"/>
    <property type="gene ID" value="LOC109540097"/>
</dbReference>
<keyword evidence="1" id="KW-0812">Transmembrane</keyword>
<dbReference type="HOGENOM" id="CLU_068137_1_0_1"/>
<feature type="transmembrane region" description="Helical" evidence="1">
    <location>
        <begin position="55"/>
        <end position="74"/>
    </location>
</feature>
<reference evidence="2 4" key="1">
    <citation type="journal article" date="2013" name="Genome Biol.">
        <title>Draft genome of the mountain pine beetle, Dendroctonus ponderosae Hopkins, a major forest pest.</title>
        <authorList>
            <person name="Keeling C.I."/>
            <person name="Yuen M.M."/>
            <person name="Liao N.Y."/>
            <person name="Docking T.R."/>
            <person name="Chan S.K."/>
            <person name="Taylor G.A."/>
            <person name="Palmquist D.L."/>
            <person name="Jackman S.D."/>
            <person name="Nguyen A."/>
            <person name="Li M."/>
            <person name="Henderson H."/>
            <person name="Janes J.K."/>
            <person name="Zhao Y."/>
            <person name="Pandoh P."/>
            <person name="Moore R."/>
            <person name="Sperling F.A."/>
            <person name="Huber D.P."/>
            <person name="Birol I."/>
            <person name="Jones S.J."/>
            <person name="Bohlmann J."/>
        </authorList>
    </citation>
    <scope>NUCLEOTIDE SEQUENCE</scope>
</reference>
<dbReference type="EMBL" id="KB741021">
    <property type="protein sequence ID" value="ENN75027.1"/>
    <property type="molecule type" value="Genomic_DNA"/>
</dbReference>
<sequence>MPKSKSAKKTSDYSFEDLNRDLVQLDQLLSASHVKPRDRLAMLRPITAKIPGKPVGYWLMRVVSLMMIIALVWMKRETLDWHASALGRIGLIKILPYFDWRYLKSQTCLIPKVAPVAAKEIFDCNLCESLEEFRDFELQSEEAGADLVEKLVEIDRPVVVSGEIQHWIPETPEAFISQLLDRTEFGKSVPCQLESSFHNDRLGDPDLATLFRKRQFFQNFFLHFQNCDPSAVRVFRNFTARPQVLPAAFAPVAYNWMLWSSRYSTLRYKKINLIEKIALIGQLVGSTRLRLVPRKNCQEVCPIINGVLSAGHVLILTSLWDVEYCPGGDSENMAAILEVKG</sequence>
<keyword evidence="1" id="KW-0472">Membrane</keyword>
<dbReference type="Proteomes" id="UP000019118">
    <property type="component" value="Unassembled WGS sequence"/>
</dbReference>
<protein>
    <submittedName>
        <fullName evidence="2 3">Uncharacterized protein</fullName>
    </submittedName>
</protein>
<keyword evidence="4" id="KW-1185">Reference proteome</keyword>
<keyword evidence="1" id="KW-1133">Transmembrane helix</keyword>
<evidence type="ECO:0000313" key="4">
    <source>
        <dbReference type="Proteomes" id="UP000019118"/>
    </source>
</evidence>
<dbReference type="EnsemblMetazoa" id="XM_019908296.1">
    <property type="protein sequence ID" value="XP_019763855.1"/>
    <property type="gene ID" value="LOC109540097"/>
</dbReference>